<accession>A0ABS2EW38</accession>
<sequence length="507" mass="57080">MLTHEDKELLAKKGISEEKIAEQLACFEKGFPYLKLSAAASVENGGIMKAEDKDFEWYLAAWDAYKDGDKKIVKFVPASGAASRMFKNMFEFLGADYDKPTTDFEKKFFDHIHDFAFYNDLNAACMDNTGKNIDALLSEQNYKAIVSNLLEAAGLNYGALPKGLLKFHRYADGVRTPLEEHLVEGALYAAGKNGEVNVHFTVSTEHRALFEKLVAAKVGEYEAKYGTKFHISFSEQKPSTDTVAADMDNKPFRDKDGKLLFRPGGHGALIENLNDLDADIVFIKNIDNVVPDRLKADTVTYKKLLAGVLVTLQKQAFEYLELLDSGHYSHEQLETIIRFVQQQLRCRRTDLKELEDADLVIYLRKKLNRPMRVCGMVKNVGEPGGGPFLAYNPDGTISLQILESSQIDMKDPEKKAMFEKGTHFNPVDLVCAIRDYKGNKFNLLEHVDKATGFISYKSKNGKDLKALELPGLWNGSMSDWNTVFVEVPLSTFNPVKTVNDLLREQHQ</sequence>
<organism evidence="2 3">
    <name type="scientific">Bacteroides mediterraneensis</name>
    <dbReference type="NCBI Taxonomy" id="1841856"/>
    <lineage>
        <taxon>Bacteria</taxon>
        <taxon>Pseudomonadati</taxon>
        <taxon>Bacteroidota</taxon>
        <taxon>Bacteroidia</taxon>
        <taxon>Bacteroidales</taxon>
        <taxon>Bacteroidaceae</taxon>
        <taxon>Bacteroides</taxon>
    </lineage>
</organism>
<dbReference type="InterPro" id="IPR029044">
    <property type="entry name" value="Nucleotide-diphossugar_trans"/>
</dbReference>
<evidence type="ECO:0000313" key="2">
    <source>
        <dbReference type="EMBL" id="MBM6758554.1"/>
    </source>
</evidence>
<dbReference type="EMBL" id="JACJJW010000017">
    <property type="protein sequence ID" value="MBM6758554.1"/>
    <property type="molecule type" value="Genomic_DNA"/>
</dbReference>
<protein>
    <submittedName>
        <fullName evidence="2">DUF4301 family protein</fullName>
    </submittedName>
</protein>
<dbReference type="Proteomes" id="UP000703295">
    <property type="component" value="Unassembled WGS sequence"/>
</dbReference>
<dbReference type="RefSeq" id="WP_204475735.1">
    <property type="nucleotide sequence ID" value="NZ_JACJJW010000017.1"/>
</dbReference>
<dbReference type="Pfam" id="PF14134">
    <property type="entry name" value="DUF4301"/>
    <property type="match status" value="1"/>
</dbReference>
<reference evidence="2 3" key="1">
    <citation type="journal article" date="2021" name="Sci. Rep.">
        <title>The distribution of antibiotic resistance genes in chicken gut microbiota commensals.</title>
        <authorList>
            <person name="Juricova H."/>
            <person name="Matiasovicova J."/>
            <person name="Kubasova T."/>
            <person name="Cejkova D."/>
            <person name="Rychlik I."/>
        </authorList>
    </citation>
    <scope>NUCLEOTIDE SEQUENCE [LARGE SCALE GENOMIC DNA]</scope>
    <source>
        <strain evidence="2 3">An801</strain>
    </source>
</reference>
<feature type="domain" description="DUF4301" evidence="1">
    <location>
        <begin position="4"/>
        <end position="507"/>
    </location>
</feature>
<gene>
    <name evidence="2" type="ORF">H6A31_07660</name>
</gene>
<evidence type="ECO:0000259" key="1">
    <source>
        <dbReference type="Pfam" id="PF14134"/>
    </source>
</evidence>
<name>A0ABS2EW38_9BACE</name>
<keyword evidence="3" id="KW-1185">Reference proteome</keyword>
<evidence type="ECO:0000313" key="3">
    <source>
        <dbReference type="Proteomes" id="UP000703295"/>
    </source>
</evidence>
<dbReference type="InterPro" id="IPR025393">
    <property type="entry name" value="DUF4301"/>
</dbReference>
<comment type="caution">
    <text evidence="2">The sequence shown here is derived from an EMBL/GenBank/DDBJ whole genome shotgun (WGS) entry which is preliminary data.</text>
</comment>
<proteinExistence type="predicted"/>
<dbReference type="SUPFAM" id="SSF53448">
    <property type="entry name" value="Nucleotide-diphospho-sugar transferases"/>
    <property type="match status" value="1"/>
</dbReference>